<protein>
    <submittedName>
        <fullName evidence="1">Uncharacterized protein</fullName>
    </submittedName>
</protein>
<evidence type="ECO:0000313" key="2">
    <source>
        <dbReference type="Proteomes" id="UP000886998"/>
    </source>
</evidence>
<name>A0A8X6YFW5_9ARAC</name>
<dbReference type="EMBL" id="BMAV01018142">
    <property type="protein sequence ID" value="GFY70276.1"/>
    <property type="molecule type" value="Genomic_DNA"/>
</dbReference>
<evidence type="ECO:0000313" key="1">
    <source>
        <dbReference type="EMBL" id="GFY70276.1"/>
    </source>
</evidence>
<proteinExistence type="predicted"/>
<sequence>MENCREFGGSRAASSGDCRAQCNTQYNLQFVKTVSGHWAHIRKKRQSKRRNDKLGLLFNIFSGTIEKHYYSFNTFK</sequence>
<keyword evidence="2" id="KW-1185">Reference proteome</keyword>
<gene>
    <name evidence="1" type="ORF">TNIN_257111</name>
</gene>
<comment type="caution">
    <text evidence="1">The sequence shown here is derived from an EMBL/GenBank/DDBJ whole genome shotgun (WGS) entry which is preliminary data.</text>
</comment>
<organism evidence="1 2">
    <name type="scientific">Trichonephila inaurata madagascariensis</name>
    <dbReference type="NCBI Taxonomy" id="2747483"/>
    <lineage>
        <taxon>Eukaryota</taxon>
        <taxon>Metazoa</taxon>
        <taxon>Ecdysozoa</taxon>
        <taxon>Arthropoda</taxon>
        <taxon>Chelicerata</taxon>
        <taxon>Arachnida</taxon>
        <taxon>Araneae</taxon>
        <taxon>Araneomorphae</taxon>
        <taxon>Entelegynae</taxon>
        <taxon>Araneoidea</taxon>
        <taxon>Nephilidae</taxon>
        <taxon>Trichonephila</taxon>
        <taxon>Trichonephila inaurata</taxon>
    </lineage>
</organism>
<dbReference type="AlphaFoldDB" id="A0A8X6YFW5"/>
<dbReference type="Proteomes" id="UP000886998">
    <property type="component" value="Unassembled WGS sequence"/>
</dbReference>
<accession>A0A8X6YFW5</accession>
<reference evidence="1" key="1">
    <citation type="submission" date="2020-08" db="EMBL/GenBank/DDBJ databases">
        <title>Multicomponent nature underlies the extraordinary mechanical properties of spider dragline silk.</title>
        <authorList>
            <person name="Kono N."/>
            <person name="Nakamura H."/>
            <person name="Mori M."/>
            <person name="Yoshida Y."/>
            <person name="Ohtoshi R."/>
            <person name="Malay A.D."/>
            <person name="Moran D.A.P."/>
            <person name="Tomita M."/>
            <person name="Numata K."/>
            <person name="Arakawa K."/>
        </authorList>
    </citation>
    <scope>NUCLEOTIDE SEQUENCE</scope>
</reference>